<comment type="caution">
    <text evidence="1">The sequence shown here is derived from an EMBL/GenBank/DDBJ whole genome shotgun (WGS) entry which is preliminary data.</text>
</comment>
<organism evidence="1 2">
    <name type="scientific">Ferrimonas sediminicola</name>
    <dbReference type="NCBI Taxonomy" id="2569538"/>
    <lineage>
        <taxon>Bacteria</taxon>
        <taxon>Pseudomonadati</taxon>
        <taxon>Pseudomonadota</taxon>
        <taxon>Gammaproteobacteria</taxon>
        <taxon>Alteromonadales</taxon>
        <taxon>Ferrimonadaceae</taxon>
        <taxon>Ferrimonas</taxon>
    </lineage>
</organism>
<accession>A0A4U1BGM0</accession>
<keyword evidence="2" id="KW-1185">Reference proteome</keyword>
<dbReference type="EMBL" id="SWCI01000002">
    <property type="protein sequence ID" value="TKB50482.1"/>
    <property type="molecule type" value="Genomic_DNA"/>
</dbReference>
<dbReference type="InterPro" id="IPR023132">
    <property type="entry name" value="Sama2622-like_sf"/>
</dbReference>
<dbReference type="AlphaFoldDB" id="A0A4U1BGM0"/>
<evidence type="ECO:0000313" key="2">
    <source>
        <dbReference type="Proteomes" id="UP000305674"/>
    </source>
</evidence>
<dbReference type="SUPFAM" id="SSF158675">
    <property type="entry name" value="Sama2622-like"/>
    <property type="match status" value="1"/>
</dbReference>
<sequence>MTDTPNLAPELQRIADFYQLETDAYDGLRSIHDAVEQPLRHDFDHLPASAQGVLGSFERLHASVSYNLLGATAETLRLTQEADLSEEQRASHLESVLARGIKLMLKNVKAARRDPVLKRQLNEPFAD</sequence>
<proteinExistence type="predicted"/>
<evidence type="ECO:0000313" key="1">
    <source>
        <dbReference type="EMBL" id="TKB50482.1"/>
    </source>
</evidence>
<reference evidence="1 2" key="1">
    <citation type="submission" date="2019-04" db="EMBL/GenBank/DDBJ databases">
        <authorList>
            <person name="Hwang J.C."/>
        </authorList>
    </citation>
    <scope>NUCLEOTIDE SEQUENCE [LARGE SCALE GENOMIC DNA]</scope>
    <source>
        <strain evidence="1 2">IMCC35001</strain>
    </source>
</reference>
<dbReference type="InterPro" id="IPR021422">
    <property type="entry name" value="DUF3069"/>
</dbReference>
<gene>
    <name evidence="1" type="ORF">FCL40_04845</name>
</gene>
<dbReference type="Proteomes" id="UP000305674">
    <property type="component" value="Unassembled WGS sequence"/>
</dbReference>
<dbReference type="OrthoDB" id="6401538at2"/>
<dbReference type="Pfam" id="PF11269">
    <property type="entry name" value="DUF3069"/>
    <property type="match status" value="1"/>
</dbReference>
<protein>
    <submittedName>
        <fullName evidence="1">DUF3069 domain-containing protein</fullName>
    </submittedName>
</protein>
<dbReference type="RefSeq" id="WP_136851894.1">
    <property type="nucleotide sequence ID" value="NZ_SWCI01000002.1"/>
</dbReference>
<name>A0A4U1BGM0_9GAMM</name>